<dbReference type="Proteomes" id="UP000298615">
    <property type="component" value="Chromosome"/>
</dbReference>
<sequence>MKMTKEDIHQATRNLLLIGGYDYLTFAKLSQELGVTRPALYKHYPTKDELILAMMSAEMTSFLEDMPALIASKPTDILTVLLNKFLEFADIHRLLESLYRIDYETRQKFPDRMLALKQAHEMFKDYLDQLIDQAKAQNVFNNELPNEWIVKFLMNAIHMIEDRQNIEEIDIVKKLLLHGLAKHEDE</sequence>
<evidence type="ECO:0000256" key="3">
    <source>
        <dbReference type="ARBA" id="ARBA00023163"/>
    </source>
</evidence>
<keyword evidence="2" id="KW-0238">DNA-binding</keyword>
<keyword evidence="5" id="KW-1185">Reference proteome</keyword>
<protein>
    <submittedName>
        <fullName evidence="4">TetR/AcrR family transcriptional regulator</fullName>
    </submittedName>
</protein>
<accession>A0A4D7CSF6</accession>
<evidence type="ECO:0000313" key="5">
    <source>
        <dbReference type="Proteomes" id="UP000298615"/>
    </source>
</evidence>
<keyword evidence="3" id="KW-0804">Transcription</keyword>
<dbReference type="SUPFAM" id="SSF46689">
    <property type="entry name" value="Homeodomain-like"/>
    <property type="match status" value="1"/>
</dbReference>
<evidence type="ECO:0000256" key="1">
    <source>
        <dbReference type="ARBA" id="ARBA00023015"/>
    </source>
</evidence>
<dbReference type="KEGG" id="vao:FA707_02075"/>
<keyword evidence="1" id="KW-0805">Transcription regulation</keyword>
<dbReference type="Pfam" id="PF00440">
    <property type="entry name" value="TetR_N"/>
    <property type="match status" value="1"/>
</dbReference>
<reference evidence="4 5" key="1">
    <citation type="submission" date="2019-04" db="EMBL/GenBank/DDBJ databases">
        <title>Vagococcus sp. nov., isolated from faeces of yaks (Bos grunniens).</title>
        <authorList>
            <person name="Ge Y."/>
        </authorList>
    </citation>
    <scope>NUCLEOTIDE SEQUENCE [LARGE SCALE GENOMIC DNA]</scope>
    <source>
        <strain evidence="4 5">MN-17</strain>
    </source>
</reference>
<dbReference type="Gene3D" id="1.10.10.60">
    <property type="entry name" value="Homeodomain-like"/>
    <property type="match status" value="1"/>
</dbReference>
<dbReference type="EMBL" id="CP039712">
    <property type="protein sequence ID" value="QCI85824.1"/>
    <property type="molecule type" value="Genomic_DNA"/>
</dbReference>
<dbReference type="GO" id="GO:0003700">
    <property type="term" value="F:DNA-binding transcription factor activity"/>
    <property type="evidence" value="ECO:0007669"/>
    <property type="project" value="TreeGrafter"/>
</dbReference>
<evidence type="ECO:0000313" key="4">
    <source>
        <dbReference type="EMBL" id="QCI85824.1"/>
    </source>
</evidence>
<dbReference type="Gene3D" id="1.10.357.10">
    <property type="entry name" value="Tetracycline Repressor, domain 2"/>
    <property type="match status" value="1"/>
</dbReference>
<gene>
    <name evidence="4" type="ORF">FA707_02075</name>
</gene>
<dbReference type="AlphaFoldDB" id="A0A4D7CSF6"/>
<dbReference type="PANTHER" id="PTHR30055">
    <property type="entry name" value="HTH-TYPE TRANSCRIPTIONAL REGULATOR RUTR"/>
    <property type="match status" value="1"/>
</dbReference>
<organism evidence="4 5">
    <name type="scientific">Vagococcus zengguangii</name>
    <dbReference type="NCBI Taxonomy" id="2571750"/>
    <lineage>
        <taxon>Bacteria</taxon>
        <taxon>Bacillati</taxon>
        <taxon>Bacillota</taxon>
        <taxon>Bacilli</taxon>
        <taxon>Lactobacillales</taxon>
        <taxon>Enterococcaceae</taxon>
        <taxon>Vagococcus</taxon>
    </lineage>
</organism>
<evidence type="ECO:0000256" key="2">
    <source>
        <dbReference type="ARBA" id="ARBA00023125"/>
    </source>
</evidence>
<dbReference type="InterPro" id="IPR001647">
    <property type="entry name" value="HTH_TetR"/>
</dbReference>
<dbReference type="PROSITE" id="PS50977">
    <property type="entry name" value="HTH_TETR_2"/>
    <property type="match status" value="1"/>
</dbReference>
<proteinExistence type="predicted"/>
<dbReference type="PANTHER" id="PTHR30055:SF234">
    <property type="entry name" value="HTH-TYPE TRANSCRIPTIONAL REGULATOR BETI"/>
    <property type="match status" value="1"/>
</dbReference>
<dbReference type="PRINTS" id="PR00455">
    <property type="entry name" value="HTHTETR"/>
</dbReference>
<dbReference type="InterPro" id="IPR050109">
    <property type="entry name" value="HTH-type_TetR-like_transc_reg"/>
</dbReference>
<dbReference type="GO" id="GO:0000976">
    <property type="term" value="F:transcription cis-regulatory region binding"/>
    <property type="evidence" value="ECO:0007669"/>
    <property type="project" value="TreeGrafter"/>
</dbReference>
<name>A0A4D7CSF6_9ENTE</name>
<dbReference type="RefSeq" id="WP_136952667.1">
    <property type="nucleotide sequence ID" value="NZ_CP039712.1"/>
</dbReference>
<dbReference type="OrthoDB" id="9815924at2"/>
<dbReference type="InterPro" id="IPR009057">
    <property type="entry name" value="Homeodomain-like_sf"/>
</dbReference>